<dbReference type="EMBL" id="QGNW01000729">
    <property type="protein sequence ID" value="RVW63911.1"/>
    <property type="molecule type" value="Genomic_DNA"/>
</dbReference>
<evidence type="ECO:0000313" key="4">
    <source>
        <dbReference type="Proteomes" id="UP000288805"/>
    </source>
</evidence>
<dbReference type="Proteomes" id="UP000288805">
    <property type="component" value="Unassembled WGS sequence"/>
</dbReference>
<reference evidence="3 4" key="1">
    <citation type="journal article" date="2018" name="PLoS Genet.">
        <title>Population sequencing reveals clonal diversity and ancestral inbreeding in the grapevine cultivar Chardonnay.</title>
        <authorList>
            <person name="Roach M.J."/>
            <person name="Johnson D.L."/>
            <person name="Bohlmann J."/>
            <person name="van Vuuren H.J."/>
            <person name="Jones S.J."/>
            <person name="Pretorius I.S."/>
            <person name="Schmidt S.A."/>
            <person name="Borneman A.R."/>
        </authorList>
    </citation>
    <scope>NUCLEOTIDE SEQUENCE [LARGE SCALE GENOMIC DNA]</scope>
    <source>
        <strain evidence="4">cv. Chardonnay</strain>
        <tissue evidence="3">Leaf</tissue>
    </source>
</reference>
<feature type="region of interest" description="Disordered" evidence="1">
    <location>
        <begin position="285"/>
        <end position="350"/>
    </location>
</feature>
<evidence type="ECO:0000256" key="1">
    <source>
        <dbReference type="SAM" id="MobiDB-lite"/>
    </source>
</evidence>
<protein>
    <submittedName>
        <fullName evidence="3">Uncharacterized protein</fullName>
    </submittedName>
</protein>
<name>A0A438FVD5_VITVI</name>
<feature type="compositionally biased region" description="Basic and acidic residues" evidence="1">
    <location>
        <begin position="285"/>
        <end position="307"/>
    </location>
</feature>
<comment type="caution">
    <text evidence="3">The sequence shown here is derived from an EMBL/GenBank/DDBJ whole genome shotgun (WGS) entry which is preliminary data.</text>
</comment>
<feature type="compositionally biased region" description="Low complexity" evidence="1">
    <location>
        <begin position="323"/>
        <end position="350"/>
    </location>
</feature>
<dbReference type="AlphaFoldDB" id="A0A438FVD5"/>
<accession>A0A438FVD5</accession>
<keyword evidence="2" id="KW-0812">Transmembrane</keyword>
<feature type="transmembrane region" description="Helical" evidence="2">
    <location>
        <begin position="106"/>
        <end position="124"/>
    </location>
</feature>
<evidence type="ECO:0000256" key="2">
    <source>
        <dbReference type="SAM" id="Phobius"/>
    </source>
</evidence>
<proteinExistence type="predicted"/>
<gene>
    <name evidence="3" type="ORF">CK203_055719</name>
</gene>
<keyword evidence="2" id="KW-0472">Membrane</keyword>
<organism evidence="3 4">
    <name type="scientific">Vitis vinifera</name>
    <name type="common">Grape</name>
    <dbReference type="NCBI Taxonomy" id="29760"/>
    <lineage>
        <taxon>Eukaryota</taxon>
        <taxon>Viridiplantae</taxon>
        <taxon>Streptophyta</taxon>
        <taxon>Embryophyta</taxon>
        <taxon>Tracheophyta</taxon>
        <taxon>Spermatophyta</taxon>
        <taxon>Magnoliopsida</taxon>
        <taxon>eudicotyledons</taxon>
        <taxon>Gunneridae</taxon>
        <taxon>Pentapetalae</taxon>
        <taxon>rosids</taxon>
        <taxon>Vitales</taxon>
        <taxon>Vitaceae</taxon>
        <taxon>Viteae</taxon>
        <taxon>Vitis</taxon>
    </lineage>
</organism>
<keyword evidence="2" id="KW-1133">Transmembrane helix</keyword>
<sequence length="471" mass="52459">MLIRTWIEGCHVEQRWLAMWPHGEAPTMPPFNPIVSRSVVIGVVARQRVASSGAFMGALSQLLLPLCCSTSSPAVFNWLISALAYRLRHLLKVLFRYIRLSSPMPPIFCFFLIVLLVCDWGLFWRLGVPVGHKVAILRSVDAGCHSGKILDWDWGLMSGVRSNSPHCSKMLANKDIASTSMAGQGEKGGRVGVSFGCPSSEKPTQLLNELEFRERFCIPNGKERRGRLVKWVEKASFAHLNKLFKITSNERNHQTLLYARNLLAVIRKPHPYILPIIPRRLPKERLDQNEEKRQEGKIRKAPSEKGRASSSTTCPLTKKKSSAKVVKASNPVPVSPSTSTHSTSTSMDSSILDSEGCLGLPNFEISESGLCHSKSEPIALSVINKLEVEEGIATDLRADFKERHRKHLHEAIEVDASLTKRTYSKGSSSMPVARKETCLAQDEAPSGLALVEEDLDQRTPPLPFFLPVWRK</sequence>
<evidence type="ECO:0000313" key="3">
    <source>
        <dbReference type="EMBL" id="RVW63911.1"/>
    </source>
</evidence>